<name>A0A9P9AW69_9HYPO</name>
<evidence type="ECO:0000256" key="1">
    <source>
        <dbReference type="PROSITE-ProRule" id="PRU00267"/>
    </source>
</evidence>
<dbReference type="InterPro" id="IPR009071">
    <property type="entry name" value="HMG_box_dom"/>
</dbReference>
<dbReference type="OrthoDB" id="1919336at2759"/>
<keyword evidence="1" id="KW-0238">DNA-binding</keyword>
<feature type="DNA-binding region" description="HMG box" evidence="1">
    <location>
        <begin position="225"/>
        <end position="292"/>
    </location>
</feature>
<keyword evidence="1" id="KW-0539">Nucleus</keyword>
<keyword evidence="5" id="KW-1185">Reference proteome</keyword>
<comment type="caution">
    <text evidence="4">The sequence shown here is derived from an EMBL/GenBank/DDBJ whole genome shotgun (WGS) entry which is preliminary data.</text>
</comment>
<evidence type="ECO:0000256" key="2">
    <source>
        <dbReference type="SAM" id="MobiDB-lite"/>
    </source>
</evidence>
<feature type="domain" description="HMG box" evidence="3">
    <location>
        <begin position="225"/>
        <end position="292"/>
    </location>
</feature>
<dbReference type="PROSITE" id="PS50118">
    <property type="entry name" value="HMG_BOX_2"/>
    <property type="match status" value="1"/>
</dbReference>
<feature type="region of interest" description="Disordered" evidence="2">
    <location>
        <begin position="324"/>
        <end position="351"/>
    </location>
</feature>
<dbReference type="GO" id="GO:0003677">
    <property type="term" value="F:DNA binding"/>
    <property type="evidence" value="ECO:0007669"/>
    <property type="project" value="UniProtKB-UniRule"/>
</dbReference>
<protein>
    <recommendedName>
        <fullName evidence="3">HMG box domain-containing protein</fullName>
    </recommendedName>
</protein>
<feature type="compositionally biased region" description="Basic residues" evidence="2">
    <location>
        <begin position="64"/>
        <end position="85"/>
    </location>
</feature>
<dbReference type="Proteomes" id="UP000777438">
    <property type="component" value="Unassembled WGS sequence"/>
</dbReference>
<accession>A0A9P9AW69</accession>
<organism evidence="4 5">
    <name type="scientific">Thelonectria olida</name>
    <dbReference type="NCBI Taxonomy" id="1576542"/>
    <lineage>
        <taxon>Eukaryota</taxon>
        <taxon>Fungi</taxon>
        <taxon>Dikarya</taxon>
        <taxon>Ascomycota</taxon>
        <taxon>Pezizomycotina</taxon>
        <taxon>Sordariomycetes</taxon>
        <taxon>Hypocreomycetidae</taxon>
        <taxon>Hypocreales</taxon>
        <taxon>Nectriaceae</taxon>
        <taxon>Thelonectria</taxon>
    </lineage>
</organism>
<evidence type="ECO:0000313" key="5">
    <source>
        <dbReference type="Proteomes" id="UP000777438"/>
    </source>
</evidence>
<feature type="compositionally biased region" description="Low complexity" evidence="2">
    <location>
        <begin position="340"/>
        <end position="351"/>
    </location>
</feature>
<evidence type="ECO:0000259" key="3">
    <source>
        <dbReference type="PROSITE" id="PS50118"/>
    </source>
</evidence>
<gene>
    <name evidence="4" type="ORF">B0T10DRAFT_474120</name>
</gene>
<sequence length="351" mass="39239">MLSTVGRAVARRTATARISSSGPQFLSCHAPAVTCSSIAARAFSASAFARLPATKAASEEKTATKTKKKTAAKPMSKPKPKPKSKSKPERRGPKPFPKKEPLTPEQKEKLKILELKRWALIPSNKPKNLPVSPWLIYLKQYVGPGLKDLPGKLQEISGDYQNISPSELEDLKKTADSNRAINEANHRKWVESYPIGRIYLANLTRRQLEQKTSKRIFPIHDHRMPRKPGNGFSLYVKTRYNDADVISVEGTGTKVKFLAKSWNNLSDAEKKSYDTTMREELDQYNAQMDTIRTDARERKAALRDEKLAEKEAALAAEAAAKSAFRAERQAEREQEKALKAAKQAARAKADQ</sequence>
<dbReference type="Gene3D" id="1.10.30.10">
    <property type="entry name" value="High mobility group box domain"/>
    <property type="match status" value="1"/>
</dbReference>
<feature type="compositionally biased region" description="Low complexity" evidence="2">
    <location>
        <begin position="1"/>
        <end position="22"/>
    </location>
</feature>
<dbReference type="EMBL" id="JAGPYM010000002">
    <property type="protein sequence ID" value="KAH6898941.1"/>
    <property type="molecule type" value="Genomic_DNA"/>
</dbReference>
<evidence type="ECO:0000313" key="4">
    <source>
        <dbReference type="EMBL" id="KAH6898941.1"/>
    </source>
</evidence>
<reference evidence="4 5" key="1">
    <citation type="journal article" date="2021" name="Nat. Commun.">
        <title>Genetic determinants of endophytism in the Arabidopsis root mycobiome.</title>
        <authorList>
            <person name="Mesny F."/>
            <person name="Miyauchi S."/>
            <person name="Thiergart T."/>
            <person name="Pickel B."/>
            <person name="Atanasova L."/>
            <person name="Karlsson M."/>
            <person name="Huettel B."/>
            <person name="Barry K.W."/>
            <person name="Haridas S."/>
            <person name="Chen C."/>
            <person name="Bauer D."/>
            <person name="Andreopoulos W."/>
            <person name="Pangilinan J."/>
            <person name="LaButti K."/>
            <person name="Riley R."/>
            <person name="Lipzen A."/>
            <person name="Clum A."/>
            <person name="Drula E."/>
            <person name="Henrissat B."/>
            <person name="Kohler A."/>
            <person name="Grigoriev I.V."/>
            <person name="Martin F.M."/>
            <person name="Hacquard S."/>
        </authorList>
    </citation>
    <scope>NUCLEOTIDE SEQUENCE [LARGE SCALE GENOMIC DNA]</scope>
    <source>
        <strain evidence="4 5">MPI-CAGE-CH-0241</strain>
    </source>
</reference>
<feature type="region of interest" description="Disordered" evidence="2">
    <location>
        <begin position="54"/>
        <end position="107"/>
    </location>
</feature>
<dbReference type="AlphaFoldDB" id="A0A9P9AW69"/>
<feature type="region of interest" description="Disordered" evidence="2">
    <location>
        <begin position="1"/>
        <end position="25"/>
    </location>
</feature>
<feature type="compositionally biased region" description="Basic and acidic residues" evidence="2">
    <location>
        <begin position="86"/>
        <end position="107"/>
    </location>
</feature>
<dbReference type="SUPFAM" id="SSF47095">
    <property type="entry name" value="HMG-box"/>
    <property type="match status" value="1"/>
</dbReference>
<proteinExistence type="predicted"/>
<dbReference type="GO" id="GO:0005634">
    <property type="term" value="C:nucleus"/>
    <property type="evidence" value="ECO:0007669"/>
    <property type="project" value="UniProtKB-UniRule"/>
</dbReference>
<feature type="compositionally biased region" description="Basic and acidic residues" evidence="2">
    <location>
        <begin position="324"/>
        <end position="338"/>
    </location>
</feature>
<dbReference type="InterPro" id="IPR036910">
    <property type="entry name" value="HMG_box_dom_sf"/>
</dbReference>